<dbReference type="SUPFAM" id="SSF56024">
    <property type="entry name" value="Phospholipase D/nuclease"/>
    <property type="match status" value="1"/>
</dbReference>
<dbReference type="GO" id="GO:0003824">
    <property type="term" value="F:catalytic activity"/>
    <property type="evidence" value="ECO:0007669"/>
    <property type="project" value="InterPro"/>
</dbReference>
<dbReference type="HOGENOM" id="CLU_090908_0_0_0"/>
<accession>E1IFC3</accession>
<dbReference type="Proteomes" id="UP000054010">
    <property type="component" value="Unassembled WGS sequence"/>
</dbReference>
<dbReference type="eggNOG" id="COG1502">
    <property type="taxonomic scope" value="Bacteria"/>
</dbReference>
<name>E1IFC3_9CHLR</name>
<dbReference type="Gene3D" id="3.30.870.10">
    <property type="entry name" value="Endonuclease Chain A"/>
    <property type="match status" value="1"/>
</dbReference>
<evidence type="ECO:0000313" key="3">
    <source>
        <dbReference type="Proteomes" id="UP000054010"/>
    </source>
</evidence>
<sequence>MNDFLIDLPSATRAKLSAALEGGYLSLTPSVTALRAALGRVEEAEALVAALQELHRLGMSPRGAAAALRMLDRVAARQPKPDLVLSGLQIPGTFARDTRQVYDELLGGAEASVWLSSFVYYNGPKVFETLAQRMEQRPNLRVNLLLNIQRGWGDTTKSEQLVRSFAHTFWHKAWPGQRRPQVYYDPRALEQDATDKAVLHAKAVVIDDAALFITSANLTEAASERNIEMGVLLRDRSMALTVVRYFQRMIDAGHLRLLPGA</sequence>
<reference evidence="2 3" key="1">
    <citation type="journal article" date="2011" name="J. Bacteriol.">
        <title>Draft genome sequence of the anoxygenic filamentous phototrophic bacterium Oscillochloris trichoides subsp. DG-6.</title>
        <authorList>
            <person name="Kuznetsov B.B."/>
            <person name="Ivanovsky R.N."/>
            <person name="Keppen O.I."/>
            <person name="Sukhacheva M.V."/>
            <person name="Bumazhkin B.K."/>
            <person name="Patutina E.O."/>
            <person name="Beletsky A.V."/>
            <person name="Mardanov A.V."/>
            <person name="Baslerov R.V."/>
            <person name="Panteleeva A.N."/>
            <person name="Kolganova T.V."/>
            <person name="Ravin N.V."/>
            <person name="Skryabin K.G."/>
        </authorList>
    </citation>
    <scope>NUCLEOTIDE SEQUENCE [LARGE SCALE GENOMIC DNA]</scope>
    <source>
        <strain evidence="2 3">DG-6</strain>
    </source>
</reference>
<keyword evidence="3" id="KW-1185">Reference proteome</keyword>
<dbReference type="OrthoDB" id="5520578at2"/>
<dbReference type="GO" id="GO:0006793">
    <property type="term" value="P:phosphorus metabolic process"/>
    <property type="evidence" value="ECO:0007669"/>
    <property type="project" value="UniProtKB-ARBA"/>
</dbReference>
<protein>
    <submittedName>
        <fullName evidence="2">Phospholipase D active site motif domain protein</fullName>
    </submittedName>
</protein>
<evidence type="ECO:0000259" key="1">
    <source>
        <dbReference type="PROSITE" id="PS50035"/>
    </source>
</evidence>
<proteinExistence type="predicted"/>
<dbReference type="InterPro" id="IPR001736">
    <property type="entry name" value="PLipase_D/transphosphatidylase"/>
</dbReference>
<dbReference type="STRING" id="765420.OSCT_2024"/>
<dbReference type="Pfam" id="PF13091">
    <property type="entry name" value="PLDc_2"/>
    <property type="match status" value="1"/>
</dbReference>
<dbReference type="SMART" id="SM00155">
    <property type="entry name" value="PLDc"/>
    <property type="match status" value="1"/>
</dbReference>
<dbReference type="InterPro" id="IPR047955">
    <property type="entry name" value="DrmC-like"/>
</dbReference>
<dbReference type="PROSITE" id="PS50035">
    <property type="entry name" value="PLD"/>
    <property type="match status" value="1"/>
</dbReference>
<gene>
    <name evidence="2" type="ORF">OSCT_2024</name>
</gene>
<dbReference type="NCBIfam" id="NF038319">
    <property type="entry name" value="DISARM_DrmC_I"/>
    <property type="match status" value="1"/>
</dbReference>
<dbReference type="EMBL" id="ADVR01000090">
    <property type="protein sequence ID" value="EFO80093.1"/>
    <property type="molecule type" value="Genomic_DNA"/>
</dbReference>
<feature type="domain" description="PLD phosphodiesterase" evidence="1">
    <location>
        <begin position="195"/>
        <end position="222"/>
    </location>
</feature>
<dbReference type="AlphaFoldDB" id="E1IFC3"/>
<organism evidence="2 3">
    <name type="scientific">Oscillochloris trichoides DG-6</name>
    <dbReference type="NCBI Taxonomy" id="765420"/>
    <lineage>
        <taxon>Bacteria</taxon>
        <taxon>Bacillati</taxon>
        <taxon>Chloroflexota</taxon>
        <taxon>Chloroflexia</taxon>
        <taxon>Chloroflexales</taxon>
        <taxon>Chloroflexineae</taxon>
        <taxon>Oscillochloridaceae</taxon>
        <taxon>Oscillochloris</taxon>
    </lineage>
</organism>
<comment type="caution">
    <text evidence="2">The sequence shown here is derived from an EMBL/GenBank/DDBJ whole genome shotgun (WGS) entry which is preliminary data.</text>
</comment>
<evidence type="ECO:0000313" key="2">
    <source>
        <dbReference type="EMBL" id="EFO80093.1"/>
    </source>
</evidence>
<dbReference type="InterPro" id="IPR025202">
    <property type="entry name" value="PLD-like_dom"/>
</dbReference>